<feature type="region of interest" description="Disordered" evidence="1">
    <location>
        <begin position="82"/>
        <end position="101"/>
    </location>
</feature>
<evidence type="ECO:0000256" key="1">
    <source>
        <dbReference type="SAM" id="MobiDB-lite"/>
    </source>
</evidence>
<accession>A0A7W9CVN6</accession>
<comment type="caution">
    <text evidence="2">The sequence shown here is derived from an EMBL/GenBank/DDBJ whole genome shotgun (WGS) entry which is preliminary data.</text>
</comment>
<dbReference type="InterPro" id="IPR036465">
    <property type="entry name" value="vWFA_dom_sf"/>
</dbReference>
<dbReference type="Gene3D" id="3.40.50.410">
    <property type="entry name" value="von Willebrand factor, type A domain"/>
    <property type="match status" value="1"/>
</dbReference>
<feature type="compositionally biased region" description="Basic and acidic residues" evidence="1">
    <location>
        <begin position="89"/>
        <end position="101"/>
    </location>
</feature>
<dbReference type="PANTHER" id="PTHR39338:SF6">
    <property type="entry name" value="BLL5662 PROTEIN"/>
    <property type="match status" value="1"/>
</dbReference>
<reference evidence="2 3" key="1">
    <citation type="submission" date="2020-08" db="EMBL/GenBank/DDBJ databases">
        <title>Genomic Encyclopedia of Type Strains, Phase IV (KMG-IV): sequencing the most valuable type-strain genomes for metagenomic binning, comparative biology and taxonomic classification.</title>
        <authorList>
            <person name="Goeker M."/>
        </authorList>
    </citation>
    <scope>NUCLEOTIDE SEQUENCE [LARGE SCALE GENOMIC DNA]</scope>
    <source>
        <strain evidence="2 3">DSM 16268</strain>
    </source>
</reference>
<name>A0A7W9CVN6_9HYPH</name>
<evidence type="ECO:0008006" key="4">
    <source>
        <dbReference type="Google" id="ProtNLM"/>
    </source>
</evidence>
<dbReference type="InterPro" id="IPR008912">
    <property type="entry name" value="Uncharacterised_CoxE"/>
</dbReference>
<dbReference type="InterPro" id="IPR011195">
    <property type="entry name" value="UCP010256"/>
</dbReference>
<evidence type="ECO:0000313" key="3">
    <source>
        <dbReference type="Proteomes" id="UP000523821"/>
    </source>
</evidence>
<evidence type="ECO:0000313" key="2">
    <source>
        <dbReference type="EMBL" id="MBB5752735.1"/>
    </source>
</evidence>
<gene>
    <name evidence="2" type="ORF">GGQ63_001789</name>
</gene>
<proteinExistence type="predicted"/>
<protein>
    <recommendedName>
        <fullName evidence="4">VWA containing CoxE family protein</fullName>
    </recommendedName>
</protein>
<organism evidence="2 3">
    <name type="scientific">Prosthecomicrobium pneumaticum</name>
    <dbReference type="NCBI Taxonomy" id="81895"/>
    <lineage>
        <taxon>Bacteria</taxon>
        <taxon>Pseudomonadati</taxon>
        <taxon>Pseudomonadota</taxon>
        <taxon>Alphaproteobacteria</taxon>
        <taxon>Hyphomicrobiales</taxon>
        <taxon>Kaistiaceae</taxon>
        <taxon>Prosthecomicrobium</taxon>
    </lineage>
</organism>
<dbReference type="Proteomes" id="UP000523821">
    <property type="component" value="Unassembled WGS sequence"/>
</dbReference>
<keyword evidence="3" id="KW-1185">Reference proteome</keyword>
<dbReference type="Pfam" id="PF05762">
    <property type="entry name" value="VWA_CoxE"/>
    <property type="match status" value="1"/>
</dbReference>
<dbReference type="SUPFAM" id="SSF53300">
    <property type="entry name" value="vWA-like"/>
    <property type="match status" value="1"/>
</dbReference>
<dbReference type="AlphaFoldDB" id="A0A7W9CVN6"/>
<dbReference type="PIRSF" id="PIRSF010256">
    <property type="entry name" value="CoxE_vWa"/>
    <property type="match status" value="1"/>
</dbReference>
<dbReference type="RefSeq" id="WP_183854799.1">
    <property type="nucleotide sequence ID" value="NZ_JACHOO010000003.1"/>
</dbReference>
<dbReference type="PANTHER" id="PTHR39338">
    <property type="entry name" value="BLL5662 PROTEIN-RELATED"/>
    <property type="match status" value="1"/>
</dbReference>
<sequence>MNVPQGARPFLDFVRLLRRYGFAVAPEQGTAFMAAVALLGPRDMEDIRQAAHATLAPAPDRRGEFETLFRSHFHGDVAAPVAGEDDEETAVKDSGGEREDRVELMRREEGGALSSAREQLSVRRFATAADDLDRFRRGLAAAMPARRSFRSRHARRRGTFDLRRSLRAIVAADGDLPRPLFRRRAVVPRKLLLLVDVSGSMKRHTEDYLAVAHAAVQALDRVEVFTLGTRLTRITPALAVADRGMALDRAAATVEDWDGGTRLGPTLLAFLSVPRFAAFARGAAVVLLSDALERGDPAELALATRRLSARAFRLSLATPLAGDPRYRPQTAALAAILPLLDDLVDGASIAALTRFILALGRTAPSATAVWRRAS</sequence>
<dbReference type="EMBL" id="JACHOO010000003">
    <property type="protein sequence ID" value="MBB5752735.1"/>
    <property type="molecule type" value="Genomic_DNA"/>
</dbReference>